<proteinExistence type="inferred from homology"/>
<dbReference type="Proteomes" id="UP000324965">
    <property type="component" value="Unassembled WGS sequence"/>
</dbReference>
<dbReference type="Pfam" id="PF06236">
    <property type="entry name" value="MelC1"/>
    <property type="match status" value="1"/>
</dbReference>
<dbReference type="GO" id="GO:0005507">
    <property type="term" value="F:copper ion binding"/>
    <property type="evidence" value="ECO:0007669"/>
    <property type="project" value="InterPro"/>
</dbReference>
<dbReference type="PROSITE" id="PS51318">
    <property type="entry name" value="TAT"/>
    <property type="match status" value="1"/>
</dbReference>
<comment type="caution">
    <text evidence="5">The sequence shown here is derived from an EMBL/GenBank/DDBJ whole genome shotgun (WGS) entry which is preliminary data.</text>
</comment>
<dbReference type="EMBL" id="VDFC01000148">
    <property type="protein sequence ID" value="KAA0913854.1"/>
    <property type="molecule type" value="Genomic_DNA"/>
</dbReference>
<dbReference type="Gene3D" id="3.30.1880.10">
    <property type="entry name" value="protein ne1242 domain like"/>
    <property type="match status" value="1"/>
</dbReference>
<sequence>MRPGGGGRRDVLRGVLAATAAVALTPFVAASGPSRTGPPHAPAGRAGGGSGGEPGSGSCGPGGSGAESAAGFDEVYRGCRIRGRREPAGGAHPAGAAYTAAAWTWRVTVDERPLHLMRRADGGYLTMIDHYRSYPTPLAAARAAVDELGGPLRLRAPAAEAEPGQGQG</sequence>
<evidence type="ECO:0000256" key="1">
    <source>
        <dbReference type="ARBA" id="ARBA00009871"/>
    </source>
</evidence>
<dbReference type="OrthoDB" id="3405860at2"/>
<keyword evidence="6" id="KW-1185">Reference proteome</keyword>
<dbReference type="AlphaFoldDB" id="A0A5A9Z9J2"/>
<reference evidence="5 6" key="1">
    <citation type="submission" date="2019-05" db="EMBL/GenBank/DDBJ databases">
        <authorList>
            <person name="Hariharan J."/>
            <person name="Choudoir M.J."/>
            <person name="Diebold P."/>
            <person name="Panke-Buisse K."/>
            <person name="Buckley D.H."/>
        </authorList>
    </citation>
    <scope>NUCLEOTIDE SEQUENCE [LARGE SCALE GENOMIC DNA]</scope>
    <source>
        <strain evidence="5 6">SUN51</strain>
    </source>
</reference>
<dbReference type="InterPro" id="IPR023199">
    <property type="entry name" value="GriE/MELC1_sf"/>
</dbReference>
<evidence type="ECO:0000313" key="5">
    <source>
        <dbReference type="EMBL" id="KAA0913854.1"/>
    </source>
</evidence>
<feature type="region of interest" description="Disordered" evidence="4">
    <location>
        <begin position="29"/>
        <end position="69"/>
    </location>
</feature>
<evidence type="ECO:0000256" key="2">
    <source>
        <dbReference type="ARBA" id="ARBA00022729"/>
    </source>
</evidence>
<feature type="compositionally biased region" description="Gly residues" evidence="4">
    <location>
        <begin position="45"/>
        <end position="65"/>
    </location>
</feature>
<dbReference type="InterPro" id="IPR006311">
    <property type="entry name" value="TAT_signal"/>
</dbReference>
<dbReference type="InterPro" id="IPR010928">
    <property type="entry name" value="MelC1"/>
</dbReference>
<accession>A0A5A9Z9J2</accession>
<name>A0A5A9Z9J2_9ACTN</name>
<evidence type="ECO:0008006" key="7">
    <source>
        <dbReference type="Google" id="ProtNLM"/>
    </source>
</evidence>
<evidence type="ECO:0000256" key="3">
    <source>
        <dbReference type="ARBA" id="ARBA00023008"/>
    </source>
</evidence>
<comment type="similarity">
    <text evidence="1">Belongs to the melC1 family.</text>
</comment>
<keyword evidence="3" id="KW-0186">Copper</keyword>
<gene>
    <name evidence="5" type="ORF">FGF04_38660</name>
</gene>
<feature type="non-terminal residue" evidence="5">
    <location>
        <position position="168"/>
    </location>
</feature>
<organism evidence="5 6">
    <name type="scientific">Streptomyces apricus</name>
    <dbReference type="NCBI Taxonomy" id="1828112"/>
    <lineage>
        <taxon>Bacteria</taxon>
        <taxon>Bacillati</taxon>
        <taxon>Actinomycetota</taxon>
        <taxon>Actinomycetes</taxon>
        <taxon>Kitasatosporales</taxon>
        <taxon>Streptomycetaceae</taxon>
        <taxon>Streptomyces</taxon>
    </lineage>
</organism>
<dbReference type="GO" id="GO:0042438">
    <property type="term" value="P:melanin biosynthetic process"/>
    <property type="evidence" value="ECO:0007669"/>
    <property type="project" value="InterPro"/>
</dbReference>
<evidence type="ECO:0000256" key="4">
    <source>
        <dbReference type="SAM" id="MobiDB-lite"/>
    </source>
</evidence>
<evidence type="ECO:0000313" key="6">
    <source>
        <dbReference type="Proteomes" id="UP000324965"/>
    </source>
</evidence>
<keyword evidence="2" id="KW-0732">Signal</keyword>
<protein>
    <recommendedName>
        <fullName evidence="7">Tyrosinase</fullName>
    </recommendedName>
</protein>